<reference evidence="6" key="1">
    <citation type="submission" date="2022-03" db="EMBL/GenBank/DDBJ databases">
        <title>Genomic Encyclopedia of Type Strains, Phase III (KMG-III): the genomes of soil and plant-associated and newly described type strains.</title>
        <authorList>
            <person name="Whitman W."/>
        </authorList>
    </citation>
    <scope>NUCLEOTIDE SEQUENCE</scope>
    <source>
        <strain evidence="6">ANL 6-2</strain>
    </source>
</reference>
<dbReference type="Proteomes" id="UP001205843">
    <property type="component" value="Unassembled WGS sequence"/>
</dbReference>
<dbReference type="GO" id="GO:0000018">
    <property type="term" value="P:regulation of DNA recombination"/>
    <property type="evidence" value="ECO:0007669"/>
    <property type="project" value="TreeGrafter"/>
</dbReference>
<sequence>MSWLKNLSVYQFDGAGVSADVLAEGLAEHPFAPCAPTEAERSGWVAPLGGEGQLVHELQAAMLFSLQTEKKVVPAGVIRERMNELVREIQEQQPGRKIDKSLKEDLQQRILDELLPRAFPQISRMRGYIDTRLGLLLVETTSANKADAFVEQLRGALRKTEHNLSFVRFNHEPREIISNWMRNNDLPEAFEAGMKCVLKDGDGTGSINYKGQELNNDEQLRQYLADYKYISELELSHQDNVTFTLTEKMVLKGIKPIGLVSDNIKAIDHDDEISRQDAEFALHIGAVRELFPALALAFGGEVRNQAAGD</sequence>
<evidence type="ECO:0000313" key="6">
    <source>
        <dbReference type="EMBL" id="MCP1674180.1"/>
    </source>
</evidence>
<dbReference type="GO" id="GO:0043590">
    <property type="term" value="C:bacterial nucleoid"/>
    <property type="evidence" value="ECO:0007669"/>
    <property type="project" value="TreeGrafter"/>
</dbReference>
<keyword evidence="4" id="KW-0963">Cytoplasm</keyword>
<dbReference type="Pfam" id="PF04381">
    <property type="entry name" value="RdgC"/>
    <property type="match status" value="1"/>
</dbReference>
<evidence type="ECO:0000256" key="2">
    <source>
        <dbReference type="ARBA" id="ARBA00008657"/>
    </source>
</evidence>
<evidence type="ECO:0000256" key="1">
    <source>
        <dbReference type="ARBA" id="ARBA00004453"/>
    </source>
</evidence>
<evidence type="ECO:0000256" key="3">
    <source>
        <dbReference type="ARBA" id="ARBA00022296"/>
    </source>
</evidence>
<comment type="subcellular location">
    <subcellularLocation>
        <location evidence="1">Cytoplasm</location>
        <location evidence="1">Nucleoid</location>
    </subcellularLocation>
</comment>
<evidence type="ECO:0000256" key="5">
    <source>
        <dbReference type="ARBA" id="ARBA00023172"/>
    </source>
</evidence>
<dbReference type="InterPro" id="IPR007476">
    <property type="entry name" value="RdgC"/>
</dbReference>
<evidence type="ECO:0000256" key="4">
    <source>
        <dbReference type="ARBA" id="ARBA00022490"/>
    </source>
</evidence>
<dbReference type="PANTHER" id="PTHR38103">
    <property type="entry name" value="RECOMBINATION-ASSOCIATED PROTEIN RDGC"/>
    <property type="match status" value="1"/>
</dbReference>
<evidence type="ECO:0000313" key="7">
    <source>
        <dbReference type="Proteomes" id="UP001205843"/>
    </source>
</evidence>
<comment type="caution">
    <text evidence="6">The sequence shown here is derived from an EMBL/GenBank/DDBJ whole genome shotgun (WGS) entry which is preliminary data.</text>
</comment>
<proteinExistence type="inferred from homology"/>
<name>A0AAE3KAE3_9GAMM</name>
<dbReference type="GO" id="GO:0006310">
    <property type="term" value="P:DNA recombination"/>
    <property type="evidence" value="ECO:0007669"/>
    <property type="project" value="UniProtKB-KW"/>
</dbReference>
<gene>
    <name evidence="6" type="ORF">J2T57_001282</name>
</gene>
<keyword evidence="5" id="KW-0233">DNA recombination</keyword>
<organism evidence="6 7">
    <name type="scientific">Natronocella acetinitrilica</name>
    <dbReference type="NCBI Taxonomy" id="414046"/>
    <lineage>
        <taxon>Bacteria</taxon>
        <taxon>Pseudomonadati</taxon>
        <taxon>Pseudomonadota</taxon>
        <taxon>Gammaproteobacteria</taxon>
        <taxon>Chromatiales</taxon>
        <taxon>Ectothiorhodospiraceae</taxon>
        <taxon>Natronocella</taxon>
    </lineage>
</organism>
<dbReference type="RefSeq" id="WP_253475931.1">
    <property type="nucleotide sequence ID" value="NZ_JALJXV010000003.1"/>
</dbReference>
<protein>
    <recommendedName>
        <fullName evidence="3">Recombination-associated protein RdgC</fullName>
    </recommendedName>
</protein>
<comment type="similarity">
    <text evidence="2">Belongs to the RdgC family.</text>
</comment>
<accession>A0AAE3KAE3</accession>
<dbReference type="EMBL" id="JALJXV010000003">
    <property type="protein sequence ID" value="MCP1674180.1"/>
    <property type="molecule type" value="Genomic_DNA"/>
</dbReference>
<dbReference type="PANTHER" id="PTHR38103:SF1">
    <property type="entry name" value="RECOMBINATION-ASSOCIATED PROTEIN RDGC"/>
    <property type="match status" value="1"/>
</dbReference>
<dbReference type="NCBIfam" id="NF001464">
    <property type="entry name" value="PRK00321.1-5"/>
    <property type="match status" value="1"/>
</dbReference>
<dbReference type="GO" id="GO:0003690">
    <property type="term" value="F:double-stranded DNA binding"/>
    <property type="evidence" value="ECO:0007669"/>
    <property type="project" value="TreeGrafter"/>
</dbReference>
<keyword evidence="7" id="KW-1185">Reference proteome</keyword>
<dbReference type="AlphaFoldDB" id="A0AAE3KAE3"/>